<feature type="domain" description="Methyltransferase" evidence="1">
    <location>
        <begin position="58"/>
        <end position="146"/>
    </location>
</feature>
<dbReference type="InterPro" id="IPR029063">
    <property type="entry name" value="SAM-dependent_MTases_sf"/>
</dbReference>
<dbReference type="EC" id="2.1.1.64" evidence="2"/>
<evidence type="ECO:0000313" key="2">
    <source>
        <dbReference type="EMBL" id="MFC5720855.1"/>
    </source>
</evidence>
<evidence type="ECO:0000259" key="1">
    <source>
        <dbReference type="Pfam" id="PF13649"/>
    </source>
</evidence>
<sequence length="279" mass="29612">MSADETPTICPEIIDYYTNGYEEADRFAPGTASGASMLEFTRIQELLRAHLPQPPASVLDVGGGPGAHARWLTADGHTVHLIDPVPKHVDQGRAVGIDAVLGDARRLNCPSHTYDAVLLLGPLYHLTQRAERVLALKEAVRVARPGALIAVAAMNRYSRFLDQAAKHALTDPAVCGDVVGTTDSGICTSSGGFTTSYFHTVDELRTELTDAGLFDAVIRGAEGPGYWIIKGIEQHNCTRISTSSQEFSSALAAARLADARPALLAASAHLLAIAHAPQA</sequence>
<proteinExistence type="predicted"/>
<dbReference type="GO" id="GO:0102208">
    <property type="term" value="F:2-polyprenyl-6-hydroxyphenol methylase activity"/>
    <property type="evidence" value="ECO:0007669"/>
    <property type="project" value="UniProtKB-EC"/>
</dbReference>
<keyword evidence="2" id="KW-0489">Methyltransferase</keyword>
<gene>
    <name evidence="2" type="ORF">ACFP1Z_11825</name>
</gene>
<dbReference type="Pfam" id="PF13649">
    <property type="entry name" value="Methyltransf_25"/>
    <property type="match status" value="1"/>
</dbReference>
<keyword evidence="3" id="KW-1185">Reference proteome</keyword>
<dbReference type="Proteomes" id="UP001596083">
    <property type="component" value="Unassembled WGS sequence"/>
</dbReference>
<reference evidence="3" key="1">
    <citation type="journal article" date="2019" name="Int. J. Syst. Evol. Microbiol.">
        <title>The Global Catalogue of Microorganisms (GCM) 10K type strain sequencing project: providing services to taxonomists for standard genome sequencing and annotation.</title>
        <authorList>
            <consortium name="The Broad Institute Genomics Platform"/>
            <consortium name="The Broad Institute Genome Sequencing Center for Infectious Disease"/>
            <person name="Wu L."/>
            <person name="Ma J."/>
        </authorList>
    </citation>
    <scope>NUCLEOTIDE SEQUENCE [LARGE SCALE GENOMIC DNA]</scope>
    <source>
        <strain evidence="3">CGMCC 4.7304</strain>
    </source>
</reference>
<protein>
    <submittedName>
        <fullName evidence="2">Class I SAM-dependent methyltransferase</fullName>
        <ecNumber evidence="2">2.1.1.222</ecNumber>
        <ecNumber evidence="2">2.1.1.64</ecNumber>
    </submittedName>
</protein>
<comment type="caution">
    <text evidence="2">The sequence shown here is derived from an EMBL/GenBank/DDBJ whole genome shotgun (WGS) entry which is preliminary data.</text>
</comment>
<dbReference type="GO" id="GO:0032259">
    <property type="term" value="P:methylation"/>
    <property type="evidence" value="ECO:0007669"/>
    <property type="project" value="UniProtKB-KW"/>
</dbReference>
<dbReference type="RefSeq" id="WP_390316043.1">
    <property type="nucleotide sequence ID" value="NZ_JBHSPB010000006.1"/>
</dbReference>
<dbReference type="Gene3D" id="3.40.50.150">
    <property type="entry name" value="Vaccinia Virus protein VP39"/>
    <property type="match status" value="1"/>
</dbReference>
<organism evidence="2 3">
    <name type="scientific">Streptomyces gamaensis</name>
    <dbReference type="NCBI Taxonomy" id="1763542"/>
    <lineage>
        <taxon>Bacteria</taxon>
        <taxon>Bacillati</taxon>
        <taxon>Actinomycetota</taxon>
        <taxon>Actinomycetes</taxon>
        <taxon>Kitasatosporales</taxon>
        <taxon>Streptomycetaceae</taxon>
        <taxon>Streptomyces</taxon>
    </lineage>
</organism>
<accession>A0ABW0Z395</accession>
<dbReference type="GO" id="GO:0061542">
    <property type="term" value="F:3-demethylubiquinol 3-O-methyltransferase activity"/>
    <property type="evidence" value="ECO:0007669"/>
    <property type="project" value="UniProtKB-EC"/>
</dbReference>
<keyword evidence="2" id="KW-0808">Transferase</keyword>
<name>A0ABW0Z395_9ACTN</name>
<dbReference type="EMBL" id="JBHSPB010000006">
    <property type="protein sequence ID" value="MFC5720855.1"/>
    <property type="molecule type" value="Genomic_DNA"/>
</dbReference>
<dbReference type="CDD" id="cd02440">
    <property type="entry name" value="AdoMet_MTases"/>
    <property type="match status" value="1"/>
</dbReference>
<dbReference type="InterPro" id="IPR041698">
    <property type="entry name" value="Methyltransf_25"/>
</dbReference>
<evidence type="ECO:0000313" key="3">
    <source>
        <dbReference type="Proteomes" id="UP001596083"/>
    </source>
</evidence>
<dbReference type="EC" id="2.1.1.222" evidence="2"/>
<dbReference type="SUPFAM" id="SSF53335">
    <property type="entry name" value="S-adenosyl-L-methionine-dependent methyltransferases"/>
    <property type="match status" value="1"/>
</dbReference>
<dbReference type="PANTHER" id="PTHR43591">
    <property type="entry name" value="METHYLTRANSFERASE"/>
    <property type="match status" value="1"/>
</dbReference>